<dbReference type="Gene3D" id="3.60.20.10">
    <property type="entry name" value="Glutamine Phosphoribosylpyrophosphate, subunit 1, domain 1"/>
    <property type="match status" value="1"/>
</dbReference>
<evidence type="ECO:0000256" key="5">
    <source>
        <dbReference type="PIRSR" id="PIRSR001227-2"/>
    </source>
</evidence>
<protein>
    <submittedName>
        <fullName evidence="7">Penicillin amidase</fullName>
        <ecNumber evidence="7">3.5.1.11</ecNumber>
    </submittedName>
</protein>
<dbReference type="SUPFAM" id="SSF56235">
    <property type="entry name" value="N-terminal nucleophile aminohydrolases (Ntn hydrolases)"/>
    <property type="match status" value="1"/>
</dbReference>
<evidence type="ECO:0000256" key="2">
    <source>
        <dbReference type="ARBA" id="ARBA00022801"/>
    </source>
</evidence>
<feature type="active site" description="Nucleophile" evidence="4">
    <location>
        <position position="261"/>
    </location>
</feature>
<keyword evidence="5" id="KW-0106">Calcium</keyword>
<dbReference type="InterPro" id="IPR023343">
    <property type="entry name" value="Penicillin_amidase_dom1"/>
</dbReference>
<proteinExistence type="inferred from homology"/>
<keyword evidence="6" id="KW-0732">Signal</keyword>
<dbReference type="AlphaFoldDB" id="A0A840TLX5"/>
<dbReference type="Proteomes" id="UP000557307">
    <property type="component" value="Unassembled WGS sequence"/>
</dbReference>
<dbReference type="InterPro" id="IPR043146">
    <property type="entry name" value="Penicillin_amidase_N_B-knob"/>
</dbReference>
<evidence type="ECO:0000256" key="4">
    <source>
        <dbReference type="PIRSR" id="PIRSR001227-1"/>
    </source>
</evidence>
<dbReference type="RefSeq" id="WP_184174512.1">
    <property type="nucleotide sequence ID" value="NZ_JACHGF010000003.1"/>
</dbReference>
<feature type="signal peptide" evidence="6">
    <location>
        <begin position="1"/>
        <end position="21"/>
    </location>
</feature>
<dbReference type="GO" id="GO:0017000">
    <property type="term" value="P:antibiotic biosynthetic process"/>
    <property type="evidence" value="ECO:0007669"/>
    <property type="project" value="InterPro"/>
</dbReference>
<keyword evidence="3" id="KW-0865">Zymogen</keyword>
<dbReference type="InterPro" id="IPR043147">
    <property type="entry name" value="Penicillin_amidase_A-knob"/>
</dbReference>
<feature type="binding site" evidence="5">
    <location>
        <position position="174"/>
    </location>
    <ligand>
        <name>Ca(2+)</name>
        <dbReference type="ChEBI" id="CHEBI:29108"/>
    </ligand>
</feature>
<feature type="chain" id="PRO_5032408060" evidence="6">
    <location>
        <begin position="22"/>
        <end position="794"/>
    </location>
</feature>
<keyword evidence="8" id="KW-1185">Reference proteome</keyword>
<dbReference type="PANTHER" id="PTHR34218">
    <property type="entry name" value="PEPTIDASE S45 PENICILLIN AMIDASE"/>
    <property type="match status" value="1"/>
</dbReference>
<comment type="similarity">
    <text evidence="1">Belongs to the peptidase S45 family.</text>
</comment>
<dbReference type="GO" id="GO:0046872">
    <property type="term" value="F:metal ion binding"/>
    <property type="evidence" value="ECO:0007669"/>
    <property type="project" value="UniProtKB-KW"/>
</dbReference>
<dbReference type="CDD" id="cd03747">
    <property type="entry name" value="Ntn_PGA_like"/>
    <property type="match status" value="1"/>
</dbReference>
<comment type="caution">
    <text evidence="7">The sequence shown here is derived from an EMBL/GenBank/DDBJ whole genome shotgun (WGS) entry which is preliminary data.</text>
</comment>
<sequence>MRRPFVLFLSTLLLPLSLAHAQQTLQMKGLKQPVEVIRDQWGISHIYAQNEHDLFFAQGYVAATDRLFQLELWRRQATGTVAELLGPGELKRDLGTRLFMFRENREQEMAHYHPRGKSIITAYVAGINARVAEMRQDTARLPLEFKLLQTLPGFWTPDVVISRHQGLISNLTSELNIGRQVHLLGEEKTRELNWFHPTYAPEKDPKLTLEKGVEGAALFQDILELYSAFRSPVRFRKEDKSTGEVFDFQEWYATEKEYVGSNNWVLSGQYTQSGFPMLANDPHRTQTTPSLRYWVHLNAPGWNVVGAGEPTLPGVSVGHNEYGAWGITIYSTDNEDLYVYDTNPDNPGQYHYQGKWVSMTTLTDTIPVKGQVPYVATLKYTRHGPVVFEDTQNHKAYAVRAGWREVGCSPYLASLRMNQAKSWEEFREACSYSRLPGLNMVWADRRGHIGWQVVGLAPVRPNWSGLVPVPGDGRFEWAGYLPIKQLPHVANPAKGFWATANNNQITADFPHRNAIGWEWSSPYRAQRIEEVLSAGQRLNLQDFARLQADYLSVPARTLVPMLLAQVAPQTDAEREALDWLRSWDYQLHPDARAATVYAEWENQLKRALYERVVPQNARTHLRALSTKVLLDYVITPPASLGTQPLAQRDELLKSTFQSTLSALASRLGKDRSRWTYGQAANKHITIKHAFSDWVDEGTRQHLDLGPVPRGGYGETVNNTGNTPNQTHGASFRILVDTENWDKTLGINSPGQSADPADPHYRDLFELWAKNQYFPVYFSKEKIKAVADRTWILQP</sequence>
<accession>A0A840TLX5</accession>
<dbReference type="EC" id="3.5.1.11" evidence="7"/>
<dbReference type="GO" id="GO:0008953">
    <property type="term" value="F:penicillin amidase activity"/>
    <property type="evidence" value="ECO:0007669"/>
    <property type="project" value="UniProtKB-EC"/>
</dbReference>
<dbReference type="PANTHER" id="PTHR34218:SF4">
    <property type="entry name" value="ACYL-HOMOSERINE LACTONE ACYLASE QUIP"/>
    <property type="match status" value="1"/>
</dbReference>
<dbReference type="InterPro" id="IPR002692">
    <property type="entry name" value="S45"/>
</dbReference>
<evidence type="ECO:0000256" key="1">
    <source>
        <dbReference type="ARBA" id="ARBA00006586"/>
    </source>
</evidence>
<dbReference type="Gene3D" id="2.30.120.10">
    <property type="match status" value="1"/>
</dbReference>
<dbReference type="Gene3D" id="1.10.439.10">
    <property type="entry name" value="Penicillin Amidohydrolase, domain 1"/>
    <property type="match status" value="1"/>
</dbReference>
<dbReference type="InterPro" id="IPR014395">
    <property type="entry name" value="Pen/GL7ACA/AHL_acylase"/>
</dbReference>
<evidence type="ECO:0000313" key="8">
    <source>
        <dbReference type="Proteomes" id="UP000557307"/>
    </source>
</evidence>
<keyword evidence="5" id="KW-0479">Metal-binding</keyword>
<dbReference type="Gene3D" id="1.10.1400.10">
    <property type="match status" value="1"/>
</dbReference>
<dbReference type="PIRSF" id="PIRSF001227">
    <property type="entry name" value="Pen_acylase"/>
    <property type="match status" value="1"/>
</dbReference>
<comment type="cofactor">
    <cofactor evidence="5">
        <name>Ca(2+)</name>
        <dbReference type="ChEBI" id="CHEBI:29108"/>
    </cofactor>
    <text evidence="5">Binds 1 Ca(2+) ion per dimer.</text>
</comment>
<evidence type="ECO:0000313" key="7">
    <source>
        <dbReference type="EMBL" id="MBB5284591.1"/>
    </source>
</evidence>
<evidence type="ECO:0000256" key="3">
    <source>
        <dbReference type="ARBA" id="ARBA00023145"/>
    </source>
</evidence>
<keyword evidence="2 7" id="KW-0378">Hydrolase</keyword>
<name>A0A840TLX5_9BACT</name>
<gene>
    <name evidence="7" type="ORF">HNQ92_002734</name>
</gene>
<dbReference type="EMBL" id="JACHGF010000003">
    <property type="protein sequence ID" value="MBB5284591.1"/>
    <property type="molecule type" value="Genomic_DNA"/>
</dbReference>
<feature type="binding site" evidence="5">
    <location>
        <position position="333"/>
    </location>
    <ligand>
        <name>Ca(2+)</name>
        <dbReference type="ChEBI" id="CHEBI:29108"/>
    </ligand>
</feature>
<evidence type="ECO:0000256" key="6">
    <source>
        <dbReference type="SAM" id="SignalP"/>
    </source>
</evidence>
<reference evidence="7 8" key="1">
    <citation type="submission" date="2020-08" db="EMBL/GenBank/DDBJ databases">
        <title>Genomic Encyclopedia of Type Strains, Phase IV (KMG-IV): sequencing the most valuable type-strain genomes for metagenomic binning, comparative biology and taxonomic classification.</title>
        <authorList>
            <person name="Goeker M."/>
        </authorList>
    </citation>
    <scope>NUCLEOTIDE SEQUENCE [LARGE SCALE GENOMIC DNA]</scope>
    <source>
        <strain evidence="7 8">DSM 105074</strain>
    </source>
</reference>
<feature type="binding site" evidence="5">
    <location>
        <position position="336"/>
    </location>
    <ligand>
        <name>Ca(2+)</name>
        <dbReference type="ChEBI" id="CHEBI:29108"/>
    </ligand>
</feature>
<organism evidence="7 8">
    <name type="scientific">Rhabdobacter roseus</name>
    <dbReference type="NCBI Taxonomy" id="1655419"/>
    <lineage>
        <taxon>Bacteria</taxon>
        <taxon>Pseudomonadati</taxon>
        <taxon>Bacteroidota</taxon>
        <taxon>Cytophagia</taxon>
        <taxon>Cytophagales</taxon>
        <taxon>Cytophagaceae</taxon>
        <taxon>Rhabdobacter</taxon>
    </lineage>
</organism>
<dbReference type="Pfam" id="PF01804">
    <property type="entry name" value="Penicil_amidase"/>
    <property type="match status" value="1"/>
</dbReference>
<dbReference type="InterPro" id="IPR029055">
    <property type="entry name" value="Ntn_hydrolases_N"/>
</dbReference>